<feature type="transmembrane region" description="Helical" evidence="9">
    <location>
        <begin position="459"/>
        <end position="483"/>
    </location>
</feature>
<keyword evidence="13" id="KW-1185">Reference proteome</keyword>
<dbReference type="SUPFAM" id="SSF55781">
    <property type="entry name" value="GAF domain-like"/>
    <property type="match status" value="1"/>
</dbReference>
<dbReference type="InterPro" id="IPR029016">
    <property type="entry name" value="GAF-like_dom_sf"/>
</dbReference>
<dbReference type="AlphaFoldDB" id="A0A0W1AAI4"/>
<reference evidence="12 13" key="1">
    <citation type="submission" date="2015-11" db="EMBL/GenBank/DDBJ databases">
        <title>Genomic analysis of 38 Legionella species identifies large and diverse effector repertoires.</title>
        <authorList>
            <person name="Burstein D."/>
            <person name="Amaro F."/>
            <person name="Zusman T."/>
            <person name="Lifshitz Z."/>
            <person name="Cohen O."/>
            <person name="Gilbert J.A."/>
            <person name="Pupko T."/>
            <person name="Shuman H.A."/>
            <person name="Segal G."/>
        </authorList>
    </citation>
    <scope>NUCLEOTIDE SEQUENCE [LARGE SCALE GENOMIC DNA]</scope>
    <source>
        <strain evidence="12 13">ATCC 49508</strain>
    </source>
</reference>
<keyword evidence="6 9" id="KW-0472">Membrane</keyword>
<dbReference type="GO" id="GO:0007165">
    <property type="term" value="P:signal transduction"/>
    <property type="evidence" value="ECO:0007669"/>
    <property type="project" value="UniProtKB-ARBA"/>
</dbReference>
<feature type="domain" description="CHASE" evidence="10">
    <location>
        <begin position="305"/>
        <end position="395"/>
    </location>
</feature>
<dbReference type="EMBL" id="LNZC01000020">
    <property type="protein sequence ID" value="KTD78296.1"/>
    <property type="molecule type" value="Genomic_DNA"/>
</dbReference>
<dbReference type="InterPro" id="IPR042240">
    <property type="entry name" value="CHASE_sf"/>
</dbReference>
<dbReference type="PANTHER" id="PTHR45138:SF9">
    <property type="entry name" value="DIGUANYLATE CYCLASE DGCM-RELATED"/>
    <property type="match status" value="1"/>
</dbReference>
<dbReference type="Gene3D" id="3.30.450.350">
    <property type="entry name" value="CHASE domain"/>
    <property type="match status" value="1"/>
</dbReference>
<feature type="domain" description="GGDEF" evidence="11">
    <location>
        <begin position="829"/>
        <end position="961"/>
    </location>
</feature>
<dbReference type="SUPFAM" id="SSF55785">
    <property type="entry name" value="PYP-like sensor domain (PAS domain)"/>
    <property type="match status" value="1"/>
</dbReference>
<dbReference type="Pfam" id="PF08448">
    <property type="entry name" value="PAS_4"/>
    <property type="match status" value="1"/>
</dbReference>
<keyword evidence="12" id="KW-0418">Kinase</keyword>
<evidence type="ECO:0000256" key="3">
    <source>
        <dbReference type="ARBA" id="ARBA00012528"/>
    </source>
</evidence>
<dbReference type="SMART" id="SM00267">
    <property type="entry name" value="GGDEF"/>
    <property type="match status" value="1"/>
</dbReference>
<evidence type="ECO:0000259" key="11">
    <source>
        <dbReference type="PROSITE" id="PS50887"/>
    </source>
</evidence>
<feature type="transmembrane region" description="Helical" evidence="9">
    <location>
        <begin position="146"/>
        <end position="167"/>
    </location>
</feature>
<dbReference type="GO" id="GO:0005886">
    <property type="term" value="C:plasma membrane"/>
    <property type="evidence" value="ECO:0007669"/>
    <property type="project" value="TreeGrafter"/>
</dbReference>
<feature type="transmembrane region" description="Helical" evidence="9">
    <location>
        <begin position="45"/>
        <end position="64"/>
    </location>
</feature>
<evidence type="ECO:0000256" key="1">
    <source>
        <dbReference type="ARBA" id="ARBA00001946"/>
    </source>
</evidence>
<comment type="subcellular location">
    <subcellularLocation>
        <location evidence="2">Membrane</location>
    </subcellularLocation>
</comment>
<dbReference type="EC" id="2.7.7.65" evidence="3"/>
<dbReference type="GO" id="GO:1902201">
    <property type="term" value="P:negative regulation of bacterial-type flagellum-dependent cell motility"/>
    <property type="evidence" value="ECO:0007669"/>
    <property type="project" value="TreeGrafter"/>
</dbReference>
<feature type="transmembrane region" description="Helical" evidence="9">
    <location>
        <begin position="179"/>
        <end position="200"/>
    </location>
</feature>
<dbReference type="InterPro" id="IPR000160">
    <property type="entry name" value="GGDEF_dom"/>
</dbReference>
<keyword evidence="12" id="KW-0808">Transferase</keyword>
<comment type="cofactor">
    <cofactor evidence="1">
        <name>Mg(2+)</name>
        <dbReference type="ChEBI" id="CHEBI:18420"/>
    </cofactor>
</comment>
<evidence type="ECO:0000256" key="4">
    <source>
        <dbReference type="ARBA" id="ARBA00022692"/>
    </source>
</evidence>
<dbReference type="InterPro" id="IPR029787">
    <property type="entry name" value="Nucleotide_cyclase"/>
</dbReference>
<evidence type="ECO:0000259" key="10">
    <source>
        <dbReference type="PROSITE" id="PS50839"/>
    </source>
</evidence>
<dbReference type="Pfam" id="PF00990">
    <property type="entry name" value="GGDEF"/>
    <property type="match status" value="1"/>
</dbReference>
<dbReference type="PROSITE" id="PS50839">
    <property type="entry name" value="CHASE"/>
    <property type="match status" value="1"/>
</dbReference>
<dbReference type="SMART" id="SM01079">
    <property type="entry name" value="CHASE"/>
    <property type="match status" value="1"/>
</dbReference>
<evidence type="ECO:0000256" key="7">
    <source>
        <dbReference type="ARBA" id="ARBA00034247"/>
    </source>
</evidence>
<feature type="transmembrane region" description="Helical" evidence="9">
    <location>
        <begin position="12"/>
        <end position="29"/>
    </location>
</feature>
<dbReference type="PANTHER" id="PTHR45138">
    <property type="entry name" value="REGULATORY COMPONENTS OF SENSORY TRANSDUCTION SYSTEM"/>
    <property type="match status" value="1"/>
</dbReference>
<evidence type="ECO:0000256" key="2">
    <source>
        <dbReference type="ARBA" id="ARBA00004370"/>
    </source>
</evidence>
<dbReference type="GO" id="GO:0016301">
    <property type="term" value="F:kinase activity"/>
    <property type="evidence" value="ECO:0007669"/>
    <property type="project" value="UniProtKB-KW"/>
</dbReference>
<dbReference type="Gene3D" id="3.30.70.270">
    <property type="match status" value="1"/>
</dbReference>
<feature type="transmembrane region" description="Helical" evidence="9">
    <location>
        <begin position="71"/>
        <end position="91"/>
    </location>
</feature>
<evidence type="ECO:0000256" key="8">
    <source>
        <dbReference type="SAM" id="Coils"/>
    </source>
</evidence>
<dbReference type="GO" id="GO:0043709">
    <property type="term" value="P:cell adhesion involved in single-species biofilm formation"/>
    <property type="evidence" value="ECO:0007669"/>
    <property type="project" value="TreeGrafter"/>
</dbReference>
<feature type="transmembrane region" description="Helical" evidence="9">
    <location>
        <begin position="116"/>
        <end position="134"/>
    </location>
</feature>
<proteinExistence type="predicted"/>
<dbReference type="RefSeq" id="WP_058493481.1">
    <property type="nucleotide sequence ID" value="NZ_CBCRUR010000012.1"/>
</dbReference>
<organism evidence="12 13">
    <name type="scientific">Legionella worsleiensis</name>
    <dbReference type="NCBI Taxonomy" id="45076"/>
    <lineage>
        <taxon>Bacteria</taxon>
        <taxon>Pseudomonadati</taxon>
        <taxon>Pseudomonadota</taxon>
        <taxon>Gammaproteobacteria</taxon>
        <taxon>Legionellales</taxon>
        <taxon>Legionellaceae</taxon>
        <taxon>Legionella</taxon>
    </lineage>
</organism>
<dbReference type="Gene3D" id="3.30.450.20">
    <property type="entry name" value="PAS domain"/>
    <property type="match status" value="1"/>
</dbReference>
<evidence type="ECO:0000256" key="9">
    <source>
        <dbReference type="SAM" id="Phobius"/>
    </source>
</evidence>
<dbReference type="InterPro" id="IPR043128">
    <property type="entry name" value="Rev_trsase/Diguanyl_cyclase"/>
</dbReference>
<dbReference type="CDD" id="cd01949">
    <property type="entry name" value="GGDEF"/>
    <property type="match status" value="1"/>
</dbReference>
<name>A0A0W1AAI4_9GAMM</name>
<evidence type="ECO:0000313" key="13">
    <source>
        <dbReference type="Proteomes" id="UP000054662"/>
    </source>
</evidence>
<dbReference type="STRING" id="45076.Lwor_1691"/>
<keyword evidence="5 9" id="KW-1133">Transmembrane helix</keyword>
<feature type="transmembrane region" description="Helical" evidence="9">
    <location>
        <begin position="212"/>
        <end position="229"/>
    </location>
</feature>
<dbReference type="PATRIC" id="fig|45076.6.peg.1832"/>
<evidence type="ECO:0000256" key="6">
    <source>
        <dbReference type="ARBA" id="ARBA00023136"/>
    </source>
</evidence>
<dbReference type="Pfam" id="PF03924">
    <property type="entry name" value="CHASE"/>
    <property type="match status" value="1"/>
</dbReference>
<gene>
    <name evidence="12" type="ORF">Lwor_1691</name>
</gene>
<keyword evidence="4 9" id="KW-0812">Transmembrane</keyword>
<keyword evidence="8" id="KW-0175">Coiled coil</keyword>
<accession>A0A0W1AAI4</accession>
<dbReference type="SUPFAM" id="SSF55073">
    <property type="entry name" value="Nucleotide cyclase"/>
    <property type="match status" value="1"/>
</dbReference>
<comment type="caution">
    <text evidence="12">The sequence shown here is derived from an EMBL/GenBank/DDBJ whole genome shotgun (WGS) entry which is preliminary data.</text>
</comment>
<dbReference type="InterPro" id="IPR013656">
    <property type="entry name" value="PAS_4"/>
</dbReference>
<dbReference type="GO" id="GO:0052621">
    <property type="term" value="F:diguanylate cyclase activity"/>
    <property type="evidence" value="ECO:0007669"/>
    <property type="project" value="UniProtKB-EC"/>
</dbReference>
<dbReference type="PROSITE" id="PS50887">
    <property type="entry name" value="GGDEF"/>
    <property type="match status" value="1"/>
</dbReference>
<dbReference type="SMART" id="SM00065">
    <property type="entry name" value="GAF"/>
    <property type="match status" value="1"/>
</dbReference>
<sequence>MSLPKRRIYIDILCLFVVLISTLVMIGWYKRFPLFVQPSSTFTPMYFNTALCFIFCSFSLWALNHNQSQKAVFFILPLLFISTVTLLAYVFNAHSFLDELFVRAFVRANSPFPGRMAPNTAFSFVLFAISLILTQKVHSVIFNPTPVIVVINYLIISLSILSLIGYFTNLVTSYGIGQLTKMALGTAICFMALSVAQLLYLRRQEAVHCSTLITFLLPFVFLNISYLGWQSIRNNQENNLTLMLQQASNNMSNYIQLSLRERAAAFERISYRWLNNRAMTREEWEKDAYHYVKDQAGYIAIERVDSRFIIQWIVPRDEHNDKVIGYDLYKDARRRTEIDASLQTRKLRLSPALDLIQGGKGVIFFSPLYEQEQFYGLMVGVIDTAILFHDLFNRLGKNDFSITVKDKTGILFTNNHSTHNHSSFNHEWSESAHFSVYGQPWEVIIAPSSALYQQILSPLIPSLILIVGFILAALSGFLMASFFSIKKLQIIAGDALERLNGIIEGSSELIAAVDLNFNLMALNQSYRSELFRIFHFDLKPGMNINILYSFMPEENKKRAIELWKNAFSGKPFTVIEPFLDINHPNRQYEIRYSPIYNIKGELIGACHIASNITKRLEHEQQIKEDRNKLQILVENLKEKSNQLLLLKEFTNILHSSMTIEQTKETISVYAKKLFPQTAGVFYLFHSKKRSAEVEAVWNHPVIELKTITSPECLALTQTQPYFVANTEEDLNCSHVRCTKRPVSYICIPLLAKNEVLGLVYVEFEKRADDEEIEFILLYCEQIALVLANIKLQDILRFESIRDPLTGLYNRRYFEEQVEQAILTCRRTDDVFGIMILDIDHFKLINDRYGHWAGDKALCCLSDKMRHFFRESDIIGRWGGEEFIILLKNLSQENIVKKAEQLRQDIETLRIDINGTLISFTISIGIASFTPQTDKEQIINNADAALYKAKNKGRNKVVAFPF</sequence>
<dbReference type="NCBIfam" id="TIGR00254">
    <property type="entry name" value="GGDEF"/>
    <property type="match status" value="1"/>
</dbReference>
<comment type="catalytic activity">
    <reaction evidence="7">
        <text>2 GTP = 3',3'-c-di-GMP + 2 diphosphate</text>
        <dbReference type="Rhea" id="RHEA:24898"/>
        <dbReference type="ChEBI" id="CHEBI:33019"/>
        <dbReference type="ChEBI" id="CHEBI:37565"/>
        <dbReference type="ChEBI" id="CHEBI:58805"/>
        <dbReference type="EC" id="2.7.7.65"/>
    </reaction>
</comment>
<dbReference type="FunFam" id="3.30.70.270:FF:000001">
    <property type="entry name" value="Diguanylate cyclase domain protein"/>
    <property type="match status" value="1"/>
</dbReference>
<dbReference type="InterPro" id="IPR050469">
    <property type="entry name" value="Diguanylate_Cyclase"/>
</dbReference>
<feature type="coiled-coil region" evidence="8">
    <location>
        <begin position="615"/>
        <end position="646"/>
    </location>
</feature>
<evidence type="ECO:0000256" key="5">
    <source>
        <dbReference type="ARBA" id="ARBA00022989"/>
    </source>
</evidence>
<protein>
    <recommendedName>
        <fullName evidence="3">diguanylate cyclase</fullName>
        <ecNumber evidence="3">2.7.7.65</ecNumber>
    </recommendedName>
</protein>
<dbReference type="InterPro" id="IPR003018">
    <property type="entry name" value="GAF"/>
</dbReference>
<evidence type="ECO:0000313" key="12">
    <source>
        <dbReference type="EMBL" id="KTD78296.1"/>
    </source>
</evidence>
<dbReference type="Pfam" id="PF01590">
    <property type="entry name" value="GAF"/>
    <property type="match status" value="1"/>
</dbReference>
<dbReference type="InterPro" id="IPR035965">
    <property type="entry name" value="PAS-like_dom_sf"/>
</dbReference>
<dbReference type="Proteomes" id="UP000054662">
    <property type="component" value="Unassembled WGS sequence"/>
</dbReference>
<dbReference type="InterPro" id="IPR006189">
    <property type="entry name" value="CHASE_dom"/>
</dbReference>
<dbReference type="Gene3D" id="3.30.450.40">
    <property type="match status" value="1"/>
</dbReference>